<comment type="caution">
    <text evidence="2">The sequence shown here is derived from an EMBL/GenBank/DDBJ whole genome shotgun (WGS) entry which is preliminary data.</text>
</comment>
<evidence type="ECO:0000256" key="1">
    <source>
        <dbReference type="SAM" id="SignalP"/>
    </source>
</evidence>
<feature type="signal peptide" evidence="1">
    <location>
        <begin position="1"/>
        <end position="19"/>
    </location>
</feature>
<keyword evidence="1" id="KW-0732">Signal</keyword>
<evidence type="ECO:0000313" key="3">
    <source>
        <dbReference type="Proteomes" id="UP001054945"/>
    </source>
</evidence>
<protein>
    <recommendedName>
        <fullName evidence="4">Secreted protein</fullName>
    </recommendedName>
</protein>
<name>A0AAV4RBE8_CAEEX</name>
<keyword evidence="3" id="KW-1185">Reference proteome</keyword>
<gene>
    <name evidence="2" type="ORF">CEXT_440711</name>
</gene>
<reference evidence="2 3" key="1">
    <citation type="submission" date="2021-06" db="EMBL/GenBank/DDBJ databases">
        <title>Caerostris extrusa draft genome.</title>
        <authorList>
            <person name="Kono N."/>
            <person name="Arakawa K."/>
        </authorList>
    </citation>
    <scope>NUCLEOTIDE SEQUENCE [LARGE SCALE GENOMIC DNA]</scope>
</reference>
<sequence>MRIAAVFVSLFAAKMLVVILPKTKQNASYKYCLEQDNSPPHFYGECTLSTLSWPELFWMLDFKKNSGLIVSRPELLSKP</sequence>
<dbReference type="EMBL" id="BPLR01007778">
    <property type="protein sequence ID" value="GIY19628.1"/>
    <property type="molecule type" value="Genomic_DNA"/>
</dbReference>
<evidence type="ECO:0000313" key="2">
    <source>
        <dbReference type="EMBL" id="GIY19628.1"/>
    </source>
</evidence>
<organism evidence="2 3">
    <name type="scientific">Caerostris extrusa</name>
    <name type="common">Bark spider</name>
    <name type="synonym">Caerostris bankana</name>
    <dbReference type="NCBI Taxonomy" id="172846"/>
    <lineage>
        <taxon>Eukaryota</taxon>
        <taxon>Metazoa</taxon>
        <taxon>Ecdysozoa</taxon>
        <taxon>Arthropoda</taxon>
        <taxon>Chelicerata</taxon>
        <taxon>Arachnida</taxon>
        <taxon>Araneae</taxon>
        <taxon>Araneomorphae</taxon>
        <taxon>Entelegynae</taxon>
        <taxon>Araneoidea</taxon>
        <taxon>Araneidae</taxon>
        <taxon>Caerostris</taxon>
    </lineage>
</organism>
<proteinExistence type="predicted"/>
<dbReference type="Proteomes" id="UP001054945">
    <property type="component" value="Unassembled WGS sequence"/>
</dbReference>
<dbReference type="AlphaFoldDB" id="A0AAV4RBE8"/>
<feature type="chain" id="PRO_5043808727" description="Secreted protein" evidence="1">
    <location>
        <begin position="20"/>
        <end position="79"/>
    </location>
</feature>
<accession>A0AAV4RBE8</accession>
<evidence type="ECO:0008006" key="4">
    <source>
        <dbReference type="Google" id="ProtNLM"/>
    </source>
</evidence>